<name>A0A7S0X2Z4_9CHLO</name>
<dbReference type="SMART" id="SM00271">
    <property type="entry name" value="DnaJ"/>
    <property type="match status" value="1"/>
</dbReference>
<evidence type="ECO:0000256" key="1">
    <source>
        <dbReference type="ARBA" id="ARBA00012047"/>
    </source>
</evidence>
<proteinExistence type="predicted"/>
<dbReference type="EC" id="7.4.2.4" evidence="1"/>
<dbReference type="Gene3D" id="1.10.287.110">
    <property type="entry name" value="DnaJ domain"/>
    <property type="match status" value="1"/>
</dbReference>
<dbReference type="Gene3D" id="3.40.50.410">
    <property type="entry name" value="von Willebrand factor, type A domain"/>
    <property type="match status" value="1"/>
</dbReference>
<dbReference type="Pfam" id="PF00226">
    <property type="entry name" value="DnaJ"/>
    <property type="match status" value="1"/>
</dbReference>
<dbReference type="SUPFAM" id="SSF52540">
    <property type="entry name" value="P-loop containing nucleoside triphosphate hydrolases"/>
    <property type="match status" value="2"/>
</dbReference>
<dbReference type="SUPFAM" id="SSF53300">
    <property type="entry name" value="vWA-like"/>
    <property type="match status" value="1"/>
</dbReference>
<dbReference type="PROSITE" id="PS50076">
    <property type="entry name" value="DNAJ_2"/>
    <property type="match status" value="1"/>
</dbReference>
<dbReference type="SUPFAM" id="SSF46565">
    <property type="entry name" value="Chaperone J-domain"/>
    <property type="match status" value="1"/>
</dbReference>
<keyword evidence="3" id="KW-0811">Translocation</keyword>
<gene>
    <name evidence="7" type="ORF">MANT1106_LOCUS1412</name>
</gene>
<dbReference type="Pfam" id="PF07517">
    <property type="entry name" value="SecA_DEAD"/>
    <property type="match status" value="1"/>
</dbReference>
<dbReference type="InterPro" id="IPR011115">
    <property type="entry name" value="SecA_DEAD"/>
</dbReference>
<feature type="domain" description="J" evidence="5">
    <location>
        <begin position="767"/>
        <end position="845"/>
    </location>
</feature>
<dbReference type="GO" id="GO:0005524">
    <property type="term" value="F:ATP binding"/>
    <property type="evidence" value="ECO:0007669"/>
    <property type="project" value="InterPro"/>
</dbReference>
<evidence type="ECO:0000259" key="5">
    <source>
        <dbReference type="PROSITE" id="PS50076"/>
    </source>
</evidence>
<dbReference type="GO" id="GO:0006605">
    <property type="term" value="P:protein targeting"/>
    <property type="evidence" value="ECO:0007669"/>
    <property type="project" value="InterPro"/>
</dbReference>
<dbReference type="PROSITE" id="PS51196">
    <property type="entry name" value="SECA_MOTOR_DEAD"/>
    <property type="match status" value="1"/>
</dbReference>
<comment type="catalytic activity">
    <reaction evidence="4">
        <text>ATP + H2O + chloroplast-proteinSide 1 = ADP + phosphate + chloroplast-proteinSide 2.</text>
        <dbReference type="EC" id="7.4.2.4"/>
    </reaction>
</comment>
<dbReference type="CDD" id="cd06257">
    <property type="entry name" value="DnaJ"/>
    <property type="match status" value="1"/>
</dbReference>
<evidence type="ECO:0000256" key="3">
    <source>
        <dbReference type="ARBA" id="ARBA00023010"/>
    </source>
</evidence>
<dbReference type="InterPro" id="IPR027417">
    <property type="entry name" value="P-loop_NTPase"/>
</dbReference>
<dbReference type="CDD" id="cd00198">
    <property type="entry name" value="vWFA"/>
    <property type="match status" value="1"/>
</dbReference>
<dbReference type="GO" id="GO:0016020">
    <property type="term" value="C:membrane"/>
    <property type="evidence" value="ECO:0007669"/>
    <property type="project" value="InterPro"/>
</dbReference>
<dbReference type="GO" id="GO:0006886">
    <property type="term" value="P:intracellular protein transport"/>
    <property type="evidence" value="ECO:0007669"/>
    <property type="project" value="InterPro"/>
</dbReference>
<evidence type="ECO:0000259" key="6">
    <source>
        <dbReference type="PROSITE" id="PS51196"/>
    </source>
</evidence>
<dbReference type="Gene3D" id="3.40.50.300">
    <property type="entry name" value="P-loop containing nucleotide triphosphate hydrolases"/>
    <property type="match status" value="2"/>
</dbReference>
<dbReference type="InterPro" id="IPR001623">
    <property type="entry name" value="DnaJ_domain"/>
</dbReference>
<dbReference type="InterPro" id="IPR000185">
    <property type="entry name" value="SecA"/>
</dbReference>
<reference evidence="7" key="1">
    <citation type="submission" date="2021-01" db="EMBL/GenBank/DDBJ databases">
        <authorList>
            <person name="Corre E."/>
            <person name="Pelletier E."/>
            <person name="Niang G."/>
            <person name="Scheremetjew M."/>
            <person name="Finn R."/>
            <person name="Kale V."/>
            <person name="Holt S."/>
            <person name="Cochrane G."/>
            <person name="Meng A."/>
            <person name="Brown T."/>
            <person name="Cohen L."/>
        </authorList>
    </citation>
    <scope>NUCLEOTIDE SEQUENCE</scope>
    <source>
        <strain evidence="7">SL-175</strain>
    </source>
</reference>
<keyword evidence="2" id="KW-0813">Transport</keyword>
<sequence length="2067" mass="234047">MRFNIPEKWPNALHNVDALKVTELLDILKTLRGADDLLSFLDIYPCSTYLRTTIDGAELQTSVQLKQYCRDAANILASEGSYQDKANILECFTGWQESGMTDLLHYLPKTLEHLQSDVKVEVREAAAKIRKMILDPSSSPNEVTAALNNFELAKPCLVDTYVDQAATVELTTLRSEVKGMLDTDNKEIYRQIDGFNFTMVRDRLGPLAQLADRNPSSQAATQRHAILSSIGERVDAEYTLALQRIDDGCISFAEDTVLRIEEADGQVGEWLRKYESTYIDQKAAALRIRVDTQMNQILCSLESALSMSNYTGILEGLRAMEAHQKPSDHSQMCLSHETFERANELRRRGQGCFQAAVGLAEKFVQNLQSVSTDRVDTSTDRVTSELLSVLGNLKSVVEQDPRGISEMATMARIAYAEVTGTILKGVCQVHYDVEQDVKQNGAYHVGIELYLFLQTQWVKGIKDHISKEQLQFDIGEQLEDLKAKKKQNDAEMMECFNTAADDSRIQSFKRRLDTLRKRSYAWWGRTSLNSEYDNLIERLFKEMHDRLKDANQCFGETSYEIVESILKSLQRLETDLAIHLDKDARMGKFQAWSEERNCLWNTMWEKFDAVCAELISHLSTDNVSEFERCFTKFHALMCFLEGGHMCPADERRIGFELRYHEVHESMRLKLETLIDGLGRQTSDAGSTRICTDPRLERYEFEEVEKAIKVLRELGRFLTGKYALYYADVQRFRLLDLSGDTELKQINAISSKHFMRHFVGPNMQNAGKHYAILELAPQSSAADLQTAFTAASKRYHADTVTGTRELRNARATMEERERETKKFQAINEAHECLRTEAYRNAYQAGCEAPFQEDIRKFCTDIVNEAEDASTYTSVIKLLKGGEYEAMGRLISLLPQLERLTKLTFTPTVAIDALKSNVHEAMKRHIHRLHSDMDDRFEARDYKFVHDTCVKLNRIHKLFIGNSEIYDEAWRSNIVRKVKAKVDTLAGAAKAILEEGETEAYRQISDFALYLVNLGRILEELDDIPNLIQGWADMKISDVLQKCVFRGTWGGRYLFKVGLLLDRGEIGEIDPGSGTRAADDVRAGRFIVSRYSHFKAVRTISWNEEVPQMSVEATISETKAYKVQSTCGADGPVSFGKANSTATPIDAVRLMEGFEEYEKERKVLFDSWCDGTDKADIVHAVIEEVNRLRPRCVDIRKLPAKVKSAIPKILAGVFTYFTIVRSGDDYKSLADRDTDRANTFADSAESLELFGDESDAKSLASKALLVPHHMQVICVLRMFGYDDQTSPGLHNQLMQIRTGEGKSIILGACSTLLGLLGFRVRCVCYSRYLSDRDAKSFSDIFQAFGVQELVTYSKIVDYSEDCINAKGDIRGLTESLFRGELQPEREQAQLEDLTIKDFGMSGRQEVLLVDEVDVFFGEDFYGRVYPIVAQTADPLARSLLEAVWKLREYANNAAYILSKIRDSDVFARLKDKYCTWKEFLDSELECMVKDLRNFKTPEHKYARDRDVEGKPCIGYLGKDEVEYDQIIGYRTAFLYLDYRDQRKLQEEEFQLEQALQLRIPCGQFSYTEIEPSCIMGVSGTLEDLGAYEWVVMGRYKIDIYSVMASVYGASNFKFLDQPGGDAIVVENTEASFHQAIACMVKAKIDEERAVIVFFENLDALDKFQKSHHYSNIPNKGEPLTEKCTVAEKDHIVRKAATSGQVTFATAVFGRGTDFFILDKKLLSHGGVHIVQTFLSKDASEERQIQGRTARQGKKGTYSLVLLEPDLAVKFGIEEGSMKRKSPELQYDMLVEARLQKHAAACIEIEERRATTKQADSTTHEFFDALLEGDSDLAAQKFRDVYALSDISSKQQTCRMVCLFDATMSMGALWESAKNDIKSMLQRITEIGGNNFHMMFAAYRDYTEHNGKALYQSSGWSSDPSFLQDFIDSQGLGYGTDVEEAVEHALAQAYEQHTSAAPLTRVLLIGDAPPHKEKCGDRLQHHDHVLTTDYMLECERFSDAGIPVHTFWINGGHTSVRCKETFGEIAAKTNGACCELSADTLIHHVCENALEDIGGHELVAEYKRRYNTGS</sequence>
<dbReference type="GO" id="GO:0016464">
    <property type="term" value="F:chloroplast protein-transporting ATPase activity"/>
    <property type="evidence" value="ECO:0007669"/>
    <property type="project" value="UniProtKB-EC"/>
</dbReference>
<accession>A0A7S0X2Z4</accession>
<dbReference type="PANTHER" id="PTHR30612">
    <property type="entry name" value="SECA INNER MEMBRANE COMPONENT OF SEC PROTEIN SECRETION SYSTEM"/>
    <property type="match status" value="1"/>
</dbReference>
<feature type="domain" description="SecA family profile" evidence="6">
    <location>
        <begin position="1168"/>
        <end position="1789"/>
    </location>
</feature>
<evidence type="ECO:0000256" key="2">
    <source>
        <dbReference type="ARBA" id="ARBA00022927"/>
    </source>
</evidence>
<dbReference type="PANTHER" id="PTHR30612:SF0">
    <property type="entry name" value="CHLOROPLAST PROTEIN-TRANSPORTING ATPASE"/>
    <property type="match status" value="1"/>
</dbReference>
<evidence type="ECO:0000256" key="4">
    <source>
        <dbReference type="ARBA" id="ARBA00034043"/>
    </source>
</evidence>
<dbReference type="GO" id="GO:0017038">
    <property type="term" value="P:protein import"/>
    <property type="evidence" value="ECO:0007669"/>
    <property type="project" value="InterPro"/>
</dbReference>
<evidence type="ECO:0000313" key="7">
    <source>
        <dbReference type="EMBL" id="CAD8698731.1"/>
    </source>
</evidence>
<dbReference type="InterPro" id="IPR014018">
    <property type="entry name" value="SecA_motor_DEAD"/>
</dbReference>
<protein>
    <recommendedName>
        <fullName evidence="1">chloroplast protein-transporting ATPase</fullName>
        <ecNumber evidence="1">7.4.2.4</ecNumber>
    </recommendedName>
</protein>
<dbReference type="InterPro" id="IPR036869">
    <property type="entry name" value="J_dom_sf"/>
</dbReference>
<organism evidence="7">
    <name type="scientific">Mantoniella antarctica</name>
    <dbReference type="NCBI Taxonomy" id="81844"/>
    <lineage>
        <taxon>Eukaryota</taxon>
        <taxon>Viridiplantae</taxon>
        <taxon>Chlorophyta</taxon>
        <taxon>Mamiellophyceae</taxon>
        <taxon>Mamiellales</taxon>
        <taxon>Mamiellaceae</taxon>
        <taxon>Mantoniella</taxon>
    </lineage>
</organism>
<dbReference type="EMBL" id="HBFC01002722">
    <property type="protein sequence ID" value="CAD8698731.1"/>
    <property type="molecule type" value="Transcribed_RNA"/>
</dbReference>
<keyword evidence="2" id="KW-0653">Protein transport</keyword>
<dbReference type="InterPro" id="IPR036465">
    <property type="entry name" value="vWFA_dom_sf"/>
</dbReference>